<feature type="domain" description="PAS" evidence="8">
    <location>
        <begin position="368"/>
        <end position="413"/>
    </location>
</feature>
<dbReference type="CDD" id="cd00082">
    <property type="entry name" value="HisKA"/>
    <property type="match status" value="1"/>
</dbReference>
<proteinExistence type="predicted"/>
<dbReference type="InterPro" id="IPR052155">
    <property type="entry name" value="Biofilm_reg_signaling"/>
</dbReference>
<evidence type="ECO:0000256" key="6">
    <source>
        <dbReference type="SAM" id="Phobius"/>
    </source>
</evidence>
<feature type="transmembrane region" description="Helical" evidence="6">
    <location>
        <begin position="124"/>
        <end position="142"/>
    </location>
</feature>
<dbReference type="InterPro" id="IPR003661">
    <property type="entry name" value="HisK_dim/P_dom"/>
</dbReference>
<keyword evidence="6" id="KW-1133">Transmembrane helix</keyword>
<feature type="domain" description="Histidine kinase" evidence="7">
    <location>
        <begin position="1320"/>
        <end position="1546"/>
    </location>
</feature>
<evidence type="ECO:0000259" key="9">
    <source>
        <dbReference type="PROSITE" id="PS50883"/>
    </source>
</evidence>
<evidence type="ECO:0000256" key="3">
    <source>
        <dbReference type="ARBA" id="ARBA00022553"/>
    </source>
</evidence>
<dbReference type="InterPro" id="IPR005467">
    <property type="entry name" value="His_kinase_dom"/>
</dbReference>
<evidence type="ECO:0000259" key="8">
    <source>
        <dbReference type="PROSITE" id="PS50112"/>
    </source>
</evidence>
<keyword evidence="6" id="KW-0812">Transmembrane</keyword>
<dbReference type="Gene3D" id="3.20.20.450">
    <property type="entry name" value="EAL domain"/>
    <property type="match status" value="1"/>
</dbReference>
<comment type="catalytic activity">
    <reaction evidence="1">
        <text>ATP + protein L-histidine = ADP + protein N-phospho-L-histidine.</text>
        <dbReference type="EC" id="2.7.13.3"/>
    </reaction>
</comment>
<dbReference type="EC" id="2.7.13.3" evidence="2"/>
<dbReference type="SUPFAM" id="SSF47384">
    <property type="entry name" value="Homodimeric domain of signal transducing histidine kinase"/>
    <property type="match status" value="1"/>
</dbReference>
<dbReference type="Pfam" id="PF13426">
    <property type="entry name" value="PAS_9"/>
    <property type="match status" value="2"/>
</dbReference>
<reference evidence="10 11" key="1">
    <citation type="submission" date="2020-11" db="EMBL/GenBank/DDBJ databases">
        <title>Fusibacter basophilias sp. nov.</title>
        <authorList>
            <person name="Qiu D."/>
        </authorList>
    </citation>
    <scope>NUCLEOTIDE SEQUENCE [LARGE SCALE GENOMIC DNA]</scope>
    <source>
        <strain evidence="10 11">Q10-2</strain>
    </source>
</reference>
<sequence length="1553" mass="179648">MKKIHLLYRTVSVLLLVISFVVFKLSPYMYYGVFLDVFIPIALIVLSVYELILIQDRRLNLSKILQLMMLFTLLFSSFQHIQKHFFYIGISDVADSTFLIGEFIIMVLILIFDNEESVKITPERMILFCVAVTLVFVFDFWTDFQINLNHSSGVLIIVSKELEVFAFTALFVFSLYRGFKHKGKNYILERGLISAMLLSAVLMLYSPIFENNLDIKNLLFFMKWIAYLLIIDLVLSNLKKDLRLANESYMLDYFKAFMKNINAFILVQKNENGQYVIKNLNSKAQRLLQLKREGIENFVFEDFIHMDTQIASELNEAGTYLLLDQSVKRVDQSVFYADIQIQTIVKYEIMFSIVDIRDITKRKEIFKNIAIRESVFSNAVEAIMIVDDHGLIIDVNPSFEKTYGYTRFECIGNRPNFIKSGILDPKFYDQMQFEIQNKGYYQGEFINRTKSGELVTIRQSISRLYLEETNEIYYVSIATDISEKKRADETIFDLAYKDNVSKIFNRMYLLQNEHLYSYQVAMLVTITDYKLLMGYFDKEFLDLLMSIIVRKLESLVEEGNLFQWSENQIVILIRTAKTTQSDFKKNTIDPLYQELIKNVTVQSHQIHPDITVTWIRSKVTNQDMQKDLHYLDATLTYAIKKKVKLLEYSEALEGEFERTKQIEILLKDAILNNELFVLYQPIVDIHENCIKGFEALVRWQSPTLGIVHPAEFIGIAEGNQAILNVGFFVANKAIKLLSEIQEAMPDVFMAINVSVVQLMNQHFFEQINNLLNRHNISPNQVSIEITESQDFYNLFNVHSNLTQFREAGYLISIDDFGTGFSSLSRINNINPNYIKMDKAFFDDIGTSIQSTLLTNGIIAFTDQIGLNVIAEGIETVEQLIYLKNKNIRYIQGFLFSYPISDIQVKALTESPLEIESLFSEEFNEDLKLLQKFDNNIVNDHMKLKDLSFIEFDDTLKILSCSRSFMELVGYDFEQIVNQPITKFFTLNDRDEWEDLFTRTTHAFMCHVETSLGKEISVMVNSRVEFDEACDDVKIYCLLKDLSDQANVIQQFLLEQESFIKFFEYSPLPSIVWEEDFKIIVANEQAYDFFKSPEKTKESLDLKNVLNEDTFKDFSYYYNRLFAGYAQEFMISVVDDNDILRETLWHSAPLFDNNGEVKQVLTIIQDLTELNRQTEISRILSDAADLSDRLIIYTNDVYEILYANQKTIELFGLLEYGYNVYSLREMDIKLIDQKSASIDMDSLGHESWSGIAQLKDINGNIRIYDALRDGSYYNDPKLVKGYLFTFKDKQEDFKDHQEVEQLRRALQEQDRLVSVGKLIAGIAHEINNPLSYLLSNTQFLLETEELLEKALGSDSDLFEDLKDVFNSYREGLNVIRTIVSDLKSYSRKEDETEKLDCDINALISQTLRIAHNEIKYTSLAKLNLDEQLPFVKGNDSKLQQVFLNLIINANHAIVARYENGMGEICIETRSTDSEVICTIEDNGIGMNDEVKAHIFEAFYTTKEKGIGTGLGLSVSKEIVEEFHKGELSVESTVGVGTKFTIKLPIAKLDSTETL</sequence>
<dbReference type="PANTHER" id="PTHR44757">
    <property type="entry name" value="DIGUANYLATE CYCLASE DGCP"/>
    <property type="match status" value="1"/>
</dbReference>
<dbReference type="InterPro" id="IPR036890">
    <property type="entry name" value="HATPase_C_sf"/>
</dbReference>
<dbReference type="CDD" id="cd00130">
    <property type="entry name" value="PAS"/>
    <property type="match status" value="1"/>
</dbReference>
<evidence type="ECO:0000256" key="5">
    <source>
        <dbReference type="ARBA" id="ARBA00023012"/>
    </source>
</evidence>
<evidence type="ECO:0000313" key="11">
    <source>
        <dbReference type="Proteomes" id="UP000614200"/>
    </source>
</evidence>
<evidence type="ECO:0000313" key="10">
    <source>
        <dbReference type="EMBL" id="MBF4693480.1"/>
    </source>
</evidence>
<dbReference type="SMART" id="SM00387">
    <property type="entry name" value="HATPase_c"/>
    <property type="match status" value="1"/>
</dbReference>
<dbReference type="CDD" id="cd01948">
    <property type="entry name" value="EAL"/>
    <property type="match status" value="1"/>
</dbReference>
<evidence type="ECO:0000256" key="1">
    <source>
        <dbReference type="ARBA" id="ARBA00000085"/>
    </source>
</evidence>
<dbReference type="SMART" id="SM00052">
    <property type="entry name" value="EAL"/>
    <property type="match status" value="1"/>
</dbReference>
<keyword evidence="11" id="KW-1185">Reference proteome</keyword>
<keyword evidence="5" id="KW-0902">Two-component regulatory system</keyword>
<dbReference type="Pfam" id="PF00512">
    <property type="entry name" value="HisKA"/>
    <property type="match status" value="1"/>
</dbReference>
<dbReference type="InterPro" id="IPR004358">
    <property type="entry name" value="Sig_transdc_His_kin-like_C"/>
</dbReference>
<dbReference type="InterPro" id="IPR035919">
    <property type="entry name" value="EAL_sf"/>
</dbReference>
<dbReference type="Pfam" id="PF00563">
    <property type="entry name" value="EAL"/>
    <property type="match status" value="1"/>
</dbReference>
<feature type="transmembrane region" description="Helical" evidence="6">
    <location>
        <begin position="29"/>
        <end position="52"/>
    </location>
</feature>
<dbReference type="SUPFAM" id="SSF55785">
    <property type="entry name" value="PYP-like sensor domain (PAS domain)"/>
    <property type="match status" value="3"/>
</dbReference>
<evidence type="ECO:0000256" key="4">
    <source>
        <dbReference type="ARBA" id="ARBA00022777"/>
    </source>
</evidence>
<dbReference type="InterPro" id="IPR000014">
    <property type="entry name" value="PAS"/>
</dbReference>
<dbReference type="Gene3D" id="1.10.287.130">
    <property type="match status" value="1"/>
</dbReference>
<dbReference type="SMART" id="SM00388">
    <property type="entry name" value="HisKA"/>
    <property type="match status" value="1"/>
</dbReference>
<dbReference type="SMART" id="SM00091">
    <property type="entry name" value="PAS"/>
    <property type="match status" value="3"/>
</dbReference>
<dbReference type="PRINTS" id="PR00344">
    <property type="entry name" value="BCTRLSENSOR"/>
</dbReference>
<feature type="transmembrane region" description="Helical" evidence="6">
    <location>
        <begin position="162"/>
        <end position="179"/>
    </location>
</feature>
<dbReference type="Proteomes" id="UP000614200">
    <property type="component" value="Unassembled WGS sequence"/>
</dbReference>
<dbReference type="EMBL" id="JADKNH010000005">
    <property type="protein sequence ID" value="MBF4693480.1"/>
    <property type="molecule type" value="Genomic_DNA"/>
</dbReference>
<dbReference type="SUPFAM" id="SSF55874">
    <property type="entry name" value="ATPase domain of HSP90 chaperone/DNA topoisomerase II/histidine kinase"/>
    <property type="match status" value="1"/>
</dbReference>
<protein>
    <recommendedName>
        <fullName evidence="2">histidine kinase</fullName>
        <ecNumber evidence="2">2.7.13.3</ecNumber>
    </recommendedName>
</protein>
<accession>A0ABR9ZUB6</accession>
<dbReference type="InterPro" id="IPR035965">
    <property type="entry name" value="PAS-like_dom_sf"/>
</dbReference>
<dbReference type="Pfam" id="PF02518">
    <property type="entry name" value="HATPase_c"/>
    <property type="match status" value="1"/>
</dbReference>
<dbReference type="Gene3D" id="3.30.450.20">
    <property type="entry name" value="PAS domain"/>
    <property type="match status" value="3"/>
</dbReference>
<dbReference type="InterPro" id="IPR036097">
    <property type="entry name" value="HisK_dim/P_sf"/>
</dbReference>
<dbReference type="PROSITE" id="PS50883">
    <property type="entry name" value="EAL"/>
    <property type="match status" value="1"/>
</dbReference>
<dbReference type="Gene3D" id="3.30.565.10">
    <property type="entry name" value="Histidine kinase-like ATPase, C-terminal domain"/>
    <property type="match status" value="1"/>
</dbReference>
<dbReference type="RefSeq" id="WP_207736253.1">
    <property type="nucleotide sequence ID" value="NZ_JADKNH010000005.1"/>
</dbReference>
<comment type="caution">
    <text evidence="10">The sequence shown here is derived from an EMBL/GenBank/DDBJ whole genome shotgun (WGS) entry which is preliminary data.</text>
</comment>
<keyword evidence="3" id="KW-0597">Phosphoprotein</keyword>
<dbReference type="InterPro" id="IPR003594">
    <property type="entry name" value="HATPase_dom"/>
</dbReference>
<evidence type="ECO:0000259" key="7">
    <source>
        <dbReference type="PROSITE" id="PS50109"/>
    </source>
</evidence>
<feature type="transmembrane region" description="Helical" evidence="6">
    <location>
        <begin position="7"/>
        <end position="23"/>
    </location>
</feature>
<dbReference type="Pfam" id="PF08448">
    <property type="entry name" value="PAS_4"/>
    <property type="match status" value="1"/>
</dbReference>
<feature type="transmembrane region" description="Helical" evidence="6">
    <location>
        <begin position="64"/>
        <end position="81"/>
    </location>
</feature>
<feature type="domain" description="EAL" evidence="9">
    <location>
        <begin position="659"/>
        <end position="912"/>
    </location>
</feature>
<keyword evidence="4" id="KW-0418">Kinase</keyword>
<feature type="transmembrane region" description="Helical" evidence="6">
    <location>
        <begin position="191"/>
        <end position="209"/>
    </location>
</feature>
<gene>
    <name evidence="10" type="ORF">ISU02_10130</name>
</gene>
<keyword evidence="6" id="KW-0472">Membrane</keyword>
<dbReference type="PROSITE" id="PS50109">
    <property type="entry name" value="HIS_KIN"/>
    <property type="match status" value="1"/>
</dbReference>
<dbReference type="NCBIfam" id="TIGR00229">
    <property type="entry name" value="sensory_box"/>
    <property type="match status" value="1"/>
</dbReference>
<dbReference type="InterPro" id="IPR013656">
    <property type="entry name" value="PAS_4"/>
</dbReference>
<dbReference type="SMART" id="SM00086">
    <property type="entry name" value="PAC"/>
    <property type="match status" value="3"/>
</dbReference>
<feature type="transmembrane region" description="Helical" evidence="6">
    <location>
        <begin position="93"/>
        <end position="112"/>
    </location>
</feature>
<dbReference type="InterPro" id="IPR001610">
    <property type="entry name" value="PAC"/>
</dbReference>
<evidence type="ECO:0000256" key="2">
    <source>
        <dbReference type="ARBA" id="ARBA00012438"/>
    </source>
</evidence>
<dbReference type="PANTHER" id="PTHR44757:SF2">
    <property type="entry name" value="BIOFILM ARCHITECTURE MAINTENANCE PROTEIN MBAA"/>
    <property type="match status" value="1"/>
</dbReference>
<dbReference type="PROSITE" id="PS50112">
    <property type="entry name" value="PAS"/>
    <property type="match status" value="1"/>
</dbReference>
<keyword evidence="4" id="KW-0808">Transferase</keyword>
<name>A0ABR9ZUB6_9FIRM</name>
<organism evidence="10 11">
    <name type="scientific">Fusibacter ferrireducens</name>
    <dbReference type="NCBI Taxonomy" id="2785058"/>
    <lineage>
        <taxon>Bacteria</taxon>
        <taxon>Bacillati</taxon>
        <taxon>Bacillota</taxon>
        <taxon>Clostridia</taxon>
        <taxon>Eubacteriales</taxon>
        <taxon>Eubacteriales Family XII. Incertae Sedis</taxon>
        <taxon>Fusibacter</taxon>
    </lineage>
</organism>
<dbReference type="SUPFAM" id="SSF141868">
    <property type="entry name" value="EAL domain-like"/>
    <property type="match status" value="1"/>
</dbReference>
<dbReference type="InterPro" id="IPR001633">
    <property type="entry name" value="EAL_dom"/>
</dbReference>